<dbReference type="CDD" id="cd02440">
    <property type="entry name" value="AdoMet_MTases"/>
    <property type="match status" value="1"/>
</dbReference>
<dbReference type="AlphaFoldDB" id="A0A396H6K0"/>
<dbReference type="GO" id="GO:0032259">
    <property type="term" value="P:methylation"/>
    <property type="evidence" value="ECO:0007669"/>
    <property type="project" value="UniProtKB-KW"/>
</dbReference>
<dbReference type="InterPro" id="IPR029063">
    <property type="entry name" value="SAM-dependent_MTases_sf"/>
</dbReference>
<sequence length="376" mass="41841">MITQKFLPFHSLEMKLTLTNHNFSTLLNSSFINLTRPFCSLSLSSSLSSSTSIKPQVPIFLRPPIYSTKLNDLKKWHNWAKNIAFSIGSSFVQSDNGPDSTILCRELKWFIEDVVENHHSLFSQVGDDNEKVKMRADIEELYCLWKQRIEERKPFQYIVGCEHWKDLVLSVQEGVLIPRPETELIVDLVSDVVSKNEGLKRGVWADLGTGSGALAIGIGRVLGDGGKVIGSDLSPVAVAVAGYNVQRYSLQDKIELREGSWLEPLKDMEGKLAGLVSNPPYIPSKEIPVLQAEVGKHEPRVALDGGIDGMDALLHLCDGADLMLKPGGFFAFETNGEKQCRELVDYMKSNKSASLCNLEIFADFAGIQRFVIGFHR</sequence>
<evidence type="ECO:0000313" key="4">
    <source>
        <dbReference type="EMBL" id="RHN48870.1"/>
    </source>
</evidence>
<dbReference type="NCBIfam" id="TIGR00536">
    <property type="entry name" value="hemK_fam"/>
    <property type="match status" value="1"/>
</dbReference>
<protein>
    <submittedName>
        <fullName evidence="4">Putative peptide chain release factor N(5)-glutamine methyltransferase</fullName>
        <ecNumber evidence="4">2.1.1.297</ecNumber>
    </submittedName>
</protein>
<dbReference type="OrthoDB" id="269872at2759"/>
<dbReference type="PANTHER" id="PTHR47441">
    <property type="match status" value="1"/>
</dbReference>
<dbReference type="GO" id="GO:0003676">
    <property type="term" value="F:nucleic acid binding"/>
    <property type="evidence" value="ECO:0007669"/>
    <property type="project" value="InterPro"/>
</dbReference>
<dbReference type="Proteomes" id="UP000265566">
    <property type="component" value="Chromosome 7"/>
</dbReference>
<accession>A0A396H6K0</accession>
<keyword evidence="3" id="KW-0949">S-adenosyl-L-methionine</keyword>
<gene>
    <name evidence="4" type="ORF">MtrunA17_Chr7g0268401</name>
</gene>
<keyword evidence="2 4" id="KW-0808">Transferase</keyword>
<dbReference type="PANTHER" id="PTHR47441:SF3">
    <property type="entry name" value="RELEASE FACTOR GLUTAMINE METHYLTRANSFERASE"/>
    <property type="match status" value="1"/>
</dbReference>
<dbReference type="InterPro" id="IPR052663">
    <property type="entry name" value="RF_glutamine_MTase_cyano"/>
</dbReference>
<dbReference type="GO" id="GO:0102559">
    <property type="term" value="F:peptide chain release factor N(5)-glutamine methyltransferase activity"/>
    <property type="evidence" value="ECO:0007669"/>
    <property type="project" value="UniProtKB-EC"/>
</dbReference>
<dbReference type="InterPro" id="IPR004556">
    <property type="entry name" value="HemK-like"/>
</dbReference>
<keyword evidence="1 4" id="KW-0489">Methyltransferase</keyword>
<evidence type="ECO:0000256" key="2">
    <source>
        <dbReference type="ARBA" id="ARBA00022679"/>
    </source>
</evidence>
<dbReference type="Pfam" id="PF06325">
    <property type="entry name" value="PrmA"/>
    <property type="match status" value="1"/>
</dbReference>
<proteinExistence type="predicted"/>
<evidence type="ECO:0000256" key="1">
    <source>
        <dbReference type="ARBA" id="ARBA00022603"/>
    </source>
</evidence>
<dbReference type="EMBL" id="PSQE01000007">
    <property type="protein sequence ID" value="RHN48870.1"/>
    <property type="molecule type" value="Genomic_DNA"/>
</dbReference>
<evidence type="ECO:0000256" key="3">
    <source>
        <dbReference type="ARBA" id="ARBA00022691"/>
    </source>
</evidence>
<dbReference type="Gene3D" id="3.40.50.150">
    <property type="entry name" value="Vaccinia Virus protein VP39"/>
    <property type="match status" value="1"/>
</dbReference>
<name>A0A396H6K0_MEDTR</name>
<dbReference type="InterPro" id="IPR002052">
    <property type="entry name" value="DNA_methylase_N6_adenine_CS"/>
</dbReference>
<organism evidence="4">
    <name type="scientific">Medicago truncatula</name>
    <name type="common">Barrel medic</name>
    <name type="synonym">Medicago tribuloides</name>
    <dbReference type="NCBI Taxonomy" id="3880"/>
    <lineage>
        <taxon>Eukaryota</taxon>
        <taxon>Viridiplantae</taxon>
        <taxon>Streptophyta</taxon>
        <taxon>Embryophyta</taxon>
        <taxon>Tracheophyta</taxon>
        <taxon>Spermatophyta</taxon>
        <taxon>Magnoliopsida</taxon>
        <taxon>eudicotyledons</taxon>
        <taxon>Gunneridae</taxon>
        <taxon>Pentapetalae</taxon>
        <taxon>rosids</taxon>
        <taxon>fabids</taxon>
        <taxon>Fabales</taxon>
        <taxon>Fabaceae</taxon>
        <taxon>Papilionoideae</taxon>
        <taxon>50 kb inversion clade</taxon>
        <taxon>NPAAA clade</taxon>
        <taxon>Hologalegina</taxon>
        <taxon>IRL clade</taxon>
        <taxon>Trifolieae</taxon>
        <taxon>Medicago</taxon>
    </lineage>
</organism>
<dbReference type="Gramene" id="rna43634">
    <property type="protein sequence ID" value="RHN48870.1"/>
    <property type="gene ID" value="gene43634"/>
</dbReference>
<dbReference type="PROSITE" id="PS00092">
    <property type="entry name" value="N6_MTASE"/>
    <property type="match status" value="1"/>
</dbReference>
<reference evidence="4" key="1">
    <citation type="journal article" date="2018" name="Nat. Plants">
        <title>Whole-genome landscape of Medicago truncatula symbiotic genes.</title>
        <authorList>
            <person name="Pecrix Y."/>
            <person name="Gamas P."/>
            <person name="Carrere S."/>
        </authorList>
    </citation>
    <scope>NUCLEOTIDE SEQUENCE</scope>
    <source>
        <tissue evidence="4">Leaves</tissue>
    </source>
</reference>
<comment type="caution">
    <text evidence="4">The sequence shown here is derived from an EMBL/GenBank/DDBJ whole genome shotgun (WGS) entry which is preliminary data.</text>
</comment>
<dbReference type="EC" id="2.1.1.297" evidence="4"/>
<dbReference type="SUPFAM" id="SSF53335">
    <property type="entry name" value="S-adenosyl-L-methionine-dependent methyltransferases"/>
    <property type="match status" value="1"/>
</dbReference>